<organism evidence="3">
    <name type="scientific">Angiostrongylus costaricensis</name>
    <name type="common">Nematode worm</name>
    <dbReference type="NCBI Taxonomy" id="334426"/>
    <lineage>
        <taxon>Eukaryota</taxon>
        <taxon>Metazoa</taxon>
        <taxon>Ecdysozoa</taxon>
        <taxon>Nematoda</taxon>
        <taxon>Chromadorea</taxon>
        <taxon>Rhabditida</taxon>
        <taxon>Rhabditina</taxon>
        <taxon>Rhabditomorpha</taxon>
        <taxon>Strongyloidea</taxon>
        <taxon>Metastrongylidae</taxon>
        <taxon>Angiostrongylus</taxon>
    </lineage>
</organism>
<keyword evidence="2" id="KW-1185">Reference proteome</keyword>
<reference evidence="1 2" key="2">
    <citation type="submission" date="2018-11" db="EMBL/GenBank/DDBJ databases">
        <authorList>
            <consortium name="Pathogen Informatics"/>
        </authorList>
    </citation>
    <scope>NUCLEOTIDE SEQUENCE [LARGE SCALE GENOMIC DNA]</scope>
    <source>
        <strain evidence="1 2">Costa Rica</strain>
    </source>
</reference>
<dbReference type="AlphaFoldDB" id="A0A0R3PVP6"/>
<protein>
    <submittedName>
        <fullName evidence="3">Fanconi anemia group I protein</fullName>
    </submittedName>
</protein>
<evidence type="ECO:0000313" key="1">
    <source>
        <dbReference type="EMBL" id="VDM61710.1"/>
    </source>
</evidence>
<gene>
    <name evidence="1" type="ORF">ACOC_LOCUS10125</name>
</gene>
<reference evidence="3" key="1">
    <citation type="submission" date="2017-02" db="UniProtKB">
        <authorList>
            <consortium name="WormBaseParasite"/>
        </authorList>
    </citation>
    <scope>IDENTIFICATION</scope>
</reference>
<dbReference type="OMA" id="LIWHARE"/>
<accession>A0A0R3PVP6</accession>
<sequence>MAFLKRALHLLELIEDRRYGDATALTKSVAQEENGVLEGFAPDLIYKVAYSFGNEDNPHLKDLLMGLFSLMLSVEEKYRLCYELLTLRTSPELTEVLVSQLGTLISTVFQTQHPKLWSQLCDELPLKLEQRLCQRLANKDEDAIVLRACYMNVLPIISRFGRLVDRILSELPMEEAATYPFLIWHAREHPFSPKLEMFLLLLRFIDDIGSETRGVAIMAMLQGIISYFPVQPRALLLKNIVFGITSKTANESKALAWLLDQFEHHLNEKVFEDELGSVFGVLEDVIYDDIVDSRSFYASLLRLIRSFTRNCSNTKLLAEVRKRLIVRLHEKLVEYLRLDVMNEKSRASQADQILSVELVCPSSSADEEAYPLIVSVLKDCEETLVIIDGVLQNSVT</sequence>
<dbReference type="OrthoDB" id="5839267at2759"/>
<dbReference type="Proteomes" id="UP000267027">
    <property type="component" value="Unassembled WGS sequence"/>
</dbReference>
<dbReference type="WBParaSite" id="ACOC_0001012401-mRNA-1">
    <property type="protein sequence ID" value="ACOC_0001012401-mRNA-1"/>
    <property type="gene ID" value="ACOC_0001012401"/>
</dbReference>
<evidence type="ECO:0000313" key="2">
    <source>
        <dbReference type="Proteomes" id="UP000267027"/>
    </source>
</evidence>
<dbReference type="EMBL" id="UYYA01004414">
    <property type="protein sequence ID" value="VDM61710.1"/>
    <property type="molecule type" value="Genomic_DNA"/>
</dbReference>
<proteinExistence type="predicted"/>
<name>A0A0R3PVP6_ANGCS</name>
<evidence type="ECO:0000313" key="3">
    <source>
        <dbReference type="WBParaSite" id="ACOC_0001012401-mRNA-1"/>
    </source>
</evidence>